<feature type="region of interest" description="Disordered" evidence="1">
    <location>
        <begin position="196"/>
        <end position="255"/>
    </location>
</feature>
<dbReference type="AlphaFoldDB" id="Q54Y89"/>
<dbReference type="KEGG" id="ddi:DDB_G0278667"/>
<keyword evidence="2" id="KW-0812">Transmembrane</keyword>
<dbReference type="InParanoid" id="Q54Y89"/>
<feature type="transmembrane region" description="Helical" evidence="2">
    <location>
        <begin position="38"/>
        <end position="56"/>
    </location>
</feature>
<dbReference type="EMBL" id="AAFI02000023">
    <property type="protein sequence ID" value="EAL68506.1"/>
    <property type="molecule type" value="Genomic_DNA"/>
</dbReference>
<dbReference type="VEuPathDB" id="AmoebaDB:DDB_G0278667"/>
<feature type="compositionally biased region" description="Basic and acidic residues" evidence="1">
    <location>
        <begin position="297"/>
        <end position="307"/>
    </location>
</feature>
<accession>Q54Y89</accession>
<sequence>MNNTGNRLDLNMNNTGNRLDMDGSRTPVTRGKAKKNSINAYLIIIIMLSLLSAFLVQHSMNLNKQLQQQTTKTNDFAYELLTLLISKHTNDISGNDNNVHSGSGDINIQNMIDEIANENTRKILLDAINSGNLSGLKAAISKANGQVKHTVDKAVHQVGNVANKAGKQLEKEKCEEFILFVINELPKLKYLIGASTPIPTPLNTSSNNIGGNTTTKRENHQSASSSPSSSSLSISSSSQQQQHNSNNHPKSFDEAPEVLSPFDILELKVNAENSLSSSQDLNQHNVTTASQILQEIKPTKELTKQETEACNSRGTN</sequence>
<dbReference type="HOGENOM" id="CLU_881165_0_0_1"/>
<evidence type="ECO:0000313" key="4">
    <source>
        <dbReference type="Proteomes" id="UP000002195"/>
    </source>
</evidence>
<evidence type="ECO:0000313" key="3">
    <source>
        <dbReference type="EMBL" id="EAL68506.1"/>
    </source>
</evidence>
<keyword evidence="2" id="KW-0472">Membrane</keyword>
<feature type="compositionally biased region" description="Low complexity" evidence="1">
    <location>
        <begin position="203"/>
        <end position="214"/>
    </location>
</feature>
<dbReference type="dictyBase" id="DDB_G0278667"/>
<protein>
    <submittedName>
        <fullName evidence="3">Uncharacterized protein</fullName>
    </submittedName>
</protein>
<dbReference type="RefSeq" id="XP_642313.1">
    <property type="nucleotide sequence ID" value="XM_637221.1"/>
</dbReference>
<gene>
    <name evidence="3" type="ORF">DDB_G0278667</name>
</gene>
<keyword evidence="2" id="KW-1133">Transmembrane helix</keyword>
<feature type="compositionally biased region" description="Polar residues" evidence="1">
    <location>
        <begin position="1"/>
        <end position="17"/>
    </location>
</feature>
<feature type="compositionally biased region" description="Low complexity" evidence="1">
    <location>
        <begin position="221"/>
        <end position="245"/>
    </location>
</feature>
<reference evidence="3 4" key="1">
    <citation type="journal article" date="2005" name="Nature">
        <title>The genome of the social amoeba Dictyostelium discoideum.</title>
        <authorList>
            <consortium name="The Dictyostelium discoideum Sequencing Consortium"/>
            <person name="Eichinger L."/>
            <person name="Pachebat J.A."/>
            <person name="Glockner G."/>
            <person name="Rajandream M.A."/>
            <person name="Sucgang R."/>
            <person name="Berriman M."/>
            <person name="Song J."/>
            <person name="Olsen R."/>
            <person name="Szafranski K."/>
            <person name="Xu Q."/>
            <person name="Tunggal B."/>
            <person name="Kummerfeld S."/>
            <person name="Madera M."/>
            <person name="Konfortov B.A."/>
            <person name="Rivero F."/>
            <person name="Bankier A.T."/>
            <person name="Lehmann R."/>
            <person name="Hamlin N."/>
            <person name="Davies R."/>
            <person name="Gaudet P."/>
            <person name="Fey P."/>
            <person name="Pilcher K."/>
            <person name="Chen G."/>
            <person name="Saunders D."/>
            <person name="Sodergren E."/>
            <person name="Davis P."/>
            <person name="Kerhornou A."/>
            <person name="Nie X."/>
            <person name="Hall N."/>
            <person name="Anjard C."/>
            <person name="Hemphill L."/>
            <person name="Bason N."/>
            <person name="Farbrother P."/>
            <person name="Desany B."/>
            <person name="Just E."/>
            <person name="Morio T."/>
            <person name="Rost R."/>
            <person name="Churcher C."/>
            <person name="Cooper J."/>
            <person name="Haydock S."/>
            <person name="van Driessche N."/>
            <person name="Cronin A."/>
            <person name="Goodhead I."/>
            <person name="Muzny D."/>
            <person name="Mourier T."/>
            <person name="Pain A."/>
            <person name="Lu M."/>
            <person name="Harper D."/>
            <person name="Lindsay R."/>
            <person name="Hauser H."/>
            <person name="James K."/>
            <person name="Quiles M."/>
            <person name="Madan Babu M."/>
            <person name="Saito T."/>
            <person name="Buchrieser C."/>
            <person name="Wardroper A."/>
            <person name="Felder M."/>
            <person name="Thangavelu M."/>
            <person name="Johnson D."/>
            <person name="Knights A."/>
            <person name="Loulseged H."/>
            <person name="Mungall K."/>
            <person name="Oliver K."/>
            <person name="Price C."/>
            <person name="Quail M.A."/>
            <person name="Urushihara H."/>
            <person name="Hernandez J."/>
            <person name="Rabbinowitsch E."/>
            <person name="Steffen D."/>
            <person name="Sanders M."/>
            <person name="Ma J."/>
            <person name="Kohara Y."/>
            <person name="Sharp S."/>
            <person name="Simmonds M."/>
            <person name="Spiegler S."/>
            <person name="Tivey A."/>
            <person name="Sugano S."/>
            <person name="White B."/>
            <person name="Walker D."/>
            <person name="Woodward J."/>
            <person name="Winckler T."/>
            <person name="Tanaka Y."/>
            <person name="Shaulsky G."/>
            <person name="Schleicher M."/>
            <person name="Weinstock G."/>
            <person name="Rosenthal A."/>
            <person name="Cox E.C."/>
            <person name="Chisholm R.L."/>
            <person name="Gibbs R."/>
            <person name="Loomis W.F."/>
            <person name="Platzer M."/>
            <person name="Kay R.R."/>
            <person name="Williams J."/>
            <person name="Dear P.H."/>
            <person name="Noegel A.A."/>
            <person name="Barrell B."/>
            <person name="Kuspa A."/>
        </authorList>
    </citation>
    <scope>NUCLEOTIDE SEQUENCE [LARGE SCALE GENOMIC DNA]</scope>
    <source>
        <strain evidence="3 4">AX4</strain>
    </source>
</reference>
<comment type="caution">
    <text evidence="3">The sequence shown here is derived from an EMBL/GenBank/DDBJ whole genome shotgun (WGS) entry which is preliminary data.</text>
</comment>
<evidence type="ECO:0000256" key="1">
    <source>
        <dbReference type="SAM" id="MobiDB-lite"/>
    </source>
</evidence>
<dbReference type="GeneID" id="8621519"/>
<organism evidence="3 4">
    <name type="scientific">Dictyostelium discoideum</name>
    <name type="common">Social amoeba</name>
    <dbReference type="NCBI Taxonomy" id="44689"/>
    <lineage>
        <taxon>Eukaryota</taxon>
        <taxon>Amoebozoa</taxon>
        <taxon>Evosea</taxon>
        <taxon>Eumycetozoa</taxon>
        <taxon>Dictyostelia</taxon>
        <taxon>Dictyosteliales</taxon>
        <taxon>Dictyosteliaceae</taxon>
        <taxon>Dictyostelium</taxon>
    </lineage>
</organism>
<dbReference type="PaxDb" id="44689-DDB0218091"/>
<feature type="region of interest" description="Disordered" evidence="1">
    <location>
        <begin position="1"/>
        <end position="30"/>
    </location>
</feature>
<name>Q54Y89_DICDI</name>
<dbReference type="STRING" id="44689.Q54Y89"/>
<dbReference type="GlyGen" id="Q54Y89">
    <property type="glycosylation" value="1 site"/>
</dbReference>
<evidence type="ECO:0000256" key="2">
    <source>
        <dbReference type="SAM" id="Phobius"/>
    </source>
</evidence>
<proteinExistence type="predicted"/>
<keyword evidence="4" id="KW-1185">Reference proteome</keyword>
<dbReference type="Proteomes" id="UP000002195">
    <property type="component" value="Unassembled WGS sequence"/>
</dbReference>
<feature type="region of interest" description="Disordered" evidence="1">
    <location>
        <begin position="297"/>
        <end position="316"/>
    </location>
</feature>